<name>A0ABZ0TFT2_9SPHI</name>
<sequence length="81" mass="8848">MTTIQQILKNTAVNGVISVTAALKAVAGIDQEREATVQLLKDCEKEVGLYNGEKINSHLATMTGGHFNPIEYSYERLPGEQ</sequence>
<dbReference type="EMBL" id="CP139558">
    <property type="protein sequence ID" value="WPU91812.1"/>
    <property type="molecule type" value="Genomic_DNA"/>
</dbReference>
<keyword evidence="2" id="KW-1185">Reference proteome</keyword>
<proteinExistence type="predicted"/>
<organism evidence="1 2">
    <name type="scientific">Mucilaginibacter sabulilitoris</name>
    <dbReference type="NCBI Taxonomy" id="1173583"/>
    <lineage>
        <taxon>Bacteria</taxon>
        <taxon>Pseudomonadati</taxon>
        <taxon>Bacteroidota</taxon>
        <taxon>Sphingobacteriia</taxon>
        <taxon>Sphingobacteriales</taxon>
        <taxon>Sphingobacteriaceae</taxon>
        <taxon>Mucilaginibacter</taxon>
    </lineage>
</organism>
<protein>
    <submittedName>
        <fullName evidence="1">Uncharacterized protein</fullName>
    </submittedName>
</protein>
<dbReference type="RefSeq" id="WP_321560978.1">
    <property type="nucleotide sequence ID" value="NZ_CP139558.1"/>
</dbReference>
<evidence type="ECO:0000313" key="1">
    <source>
        <dbReference type="EMBL" id="WPU91812.1"/>
    </source>
</evidence>
<reference evidence="1 2" key="1">
    <citation type="submission" date="2023-11" db="EMBL/GenBank/DDBJ databases">
        <title>Analysis of the Genomes of Mucilaginibacter gossypii cycad 4 and M. sabulilitoris SNA2: microbes with the potential for plant growth promotion.</title>
        <authorList>
            <person name="Hirsch A.M."/>
            <person name="Humm E."/>
            <person name="Rubbi M."/>
            <person name="Del Vecchio G."/>
            <person name="Ha S.M."/>
            <person name="Pellegrini M."/>
            <person name="Gunsalus R.P."/>
        </authorList>
    </citation>
    <scope>NUCLEOTIDE SEQUENCE [LARGE SCALE GENOMIC DNA]</scope>
    <source>
        <strain evidence="1 2">SNA2</strain>
    </source>
</reference>
<accession>A0ABZ0TFT2</accession>
<dbReference type="Proteomes" id="UP001324380">
    <property type="component" value="Chromosome"/>
</dbReference>
<evidence type="ECO:0000313" key="2">
    <source>
        <dbReference type="Proteomes" id="UP001324380"/>
    </source>
</evidence>
<gene>
    <name evidence="1" type="ORF">SNE25_21065</name>
</gene>